<evidence type="ECO:0000313" key="2">
    <source>
        <dbReference type="Proteomes" id="UP000828048"/>
    </source>
</evidence>
<accession>A0ACB7YPE3</accession>
<dbReference type="Proteomes" id="UP000828048">
    <property type="component" value="Chromosome 11"/>
</dbReference>
<proteinExistence type="predicted"/>
<dbReference type="EMBL" id="CM037161">
    <property type="protein sequence ID" value="KAH7855501.1"/>
    <property type="molecule type" value="Genomic_DNA"/>
</dbReference>
<name>A0ACB7YPE3_9ERIC</name>
<organism evidence="1 2">
    <name type="scientific">Vaccinium darrowii</name>
    <dbReference type="NCBI Taxonomy" id="229202"/>
    <lineage>
        <taxon>Eukaryota</taxon>
        <taxon>Viridiplantae</taxon>
        <taxon>Streptophyta</taxon>
        <taxon>Embryophyta</taxon>
        <taxon>Tracheophyta</taxon>
        <taxon>Spermatophyta</taxon>
        <taxon>Magnoliopsida</taxon>
        <taxon>eudicotyledons</taxon>
        <taxon>Gunneridae</taxon>
        <taxon>Pentapetalae</taxon>
        <taxon>asterids</taxon>
        <taxon>Ericales</taxon>
        <taxon>Ericaceae</taxon>
        <taxon>Vaccinioideae</taxon>
        <taxon>Vaccinieae</taxon>
        <taxon>Vaccinium</taxon>
    </lineage>
</organism>
<reference evidence="1 2" key="1">
    <citation type="journal article" date="2021" name="Hortic Res">
        <title>High-quality reference genome and annotation aids understanding of berry development for evergreen blueberry (Vaccinium darrowii).</title>
        <authorList>
            <person name="Yu J."/>
            <person name="Hulse-Kemp A.M."/>
            <person name="Babiker E."/>
            <person name="Staton M."/>
        </authorList>
    </citation>
    <scope>NUCLEOTIDE SEQUENCE [LARGE SCALE GENOMIC DNA]</scope>
    <source>
        <strain evidence="2">cv. NJ 8807/NJ 8810</strain>
        <tissue evidence="1">Young leaf</tissue>
    </source>
</reference>
<keyword evidence="2" id="KW-1185">Reference proteome</keyword>
<comment type="caution">
    <text evidence="1">The sequence shown here is derived from an EMBL/GenBank/DDBJ whole genome shotgun (WGS) entry which is preliminary data.</text>
</comment>
<protein>
    <submittedName>
        <fullName evidence="1">Uncharacterized protein</fullName>
    </submittedName>
</protein>
<gene>
    <name evidence="1" type="ORF">Vadar_025604</name>
</gene>
<sequence length="98" mass="11433">MLSVAAPGKWLPLYYHRHSNHALQAAQGISTFTNKVYLSYGRIPLRIPQTGMNICPLIFNEYIPCHDVSYVKELLPKLDLSRREELERHCPPLERRLF</sequence>
<evidence type="ECO:0000313" key="1">
    <source>
        <dbReference type="EMBL" id="KAH7855501.1"/>
    </source>
</evidence>